<proteinExistence type="predicted"/>
<evidence type="ECO:0000313" key="1">
    <source>
        <dbReference type="EMBL" id="KAI8526209.1"/>
    </source>
</evidence>
<evidence type="ECO:0000313" key="2">
    <source>
        <dbReference type="Proteomes" id="UP001062846"/>
    </source>
</evidence>
<keyword evidence="2" id="KW-1185">Reference proteome</keyword>
<accession>A0ACC0LD03</accession>
<sequence length="70" mass="7531">MNIIVTVVLVVAQVKGVERCQVVLDPNGCQLSACRQQCLQTHNGNGVCVDKSGSGSYQCVCFYNCPLNKP</sequence>
<name>A0ACC0LD03_RHOML</name>
<reference evidence="1" key="1">
    <citation type="submission" date="2022-02" db="EMBL/GenBank/DDBJ databases">
        <title>Plant Genome Project.</title>
        <authorList>
            <person name="Zhang R.-G."/>
        </authorList>
    </citation>
    <scope>NUCLEOTIDE SEQUENCE</scope>
    <source>
        <strain evidence="1">AT1</strain>
    </source>
</reference>
<organism evidence="1 2">
    <name type="scientific">Rhododendron molle</name>
    <name type="common">Chinese azalea</name>
    <name type="synonym">Azalea mollis</name>
    <dbReference type="NCBI Taxonomy" id="49168"/>
    <lineage>
        <taxon>Eukaryota</taxon>
        <taxon>Viridiplantae</taxon>
        <taxon>Streptophyta</taxon>
        <taxon>Embryophyta</taxon>
        <taxon>Tracheophyta</taxon>
        <taxon>Spermatophyta</taxon>
        <taxon>Magnoliopsida</taxon>
        <taxon>eudicotyledons</taxon>
        <taxon>Gunneridae</taxon>
        <taxon>Pentapetalae</taxon>
        <taxon>asterids</taxon>
        <taxon>Ericales</taxon>
        <taxon>Ericaceae</taxon>
        <taxon>Ericoideae</taxon>
        <taxon>Rhodoreae</taxon>
        <taxon>Rhododendron</taxon>
    </lineage>
</organism>
<protein>
    <submittedName>
        <fullName evidence="1">Uncharacterized protein</fullName>
    </submittedName>
</protein>
<dbReference type="EMBL" id="CM046400">
    <property type="protein sequence ID" value="KAI8526209.1"/>
    <property type="molecule type" value="Genomic_DNA"/>
</dbReference>
<comment type="caution">
    <text evidence="1">The sequence shown here is derived from an EMBL/GenBank/DDBJ whole genome shotgun (WGS) entry which is preliminary data.</text>
</comment>
<dbReference type="Proteomes" id="UP001062846">
    <property type="component" value="Chromosome 13"/>
</dbReference>
<gene>
    <name evidence="1" type="ORF">RHMOL_Rhmol13G0291200</name>
</gene>